<evidence type="ECO:0000313" key="5">
    <source>
        <dbReference type="Proteomes" id="UP001180845"/>
    </source>
</evidence>
<evidence type="ECO:0000256" key="1">
    <source>
        <dbReference type="SAM" id="MobiDB-lite"/>
    </source>
</evidence>
<dbReference type="PANTHER" id="PTHR44240">
    <property type="entry name" value="DNAJ DOMAIN (PROKARYOTIC HEAT SHOCK PROTEIN)-RELATED"/>
    <property type="match status" value="1"/>
</dbReference>
<evidence type="ECO:0000259" key="3">
    <source>
        <dbReference type="PROSITE" id="PS50076"/>
    </source>
</evidence>
<keyword evidence="5" id="KW-1185">Reference proteome</keyword>
<dbReference type="InterPro" id="IPR036869">
    <property type="entry name" value="J_dom_sf"/>
</dbReference>
<accession>A0AAE3ZAI7</accession>
<dbReference type="InterPro" id="IPR052276">
    <property type="entry name" value="Diphthamide-biosynth_chaperone"/>
</dbReference>
<dbReference type="Proteomes" id="UP001180845">
    <property type="component" value="Unassembled WGS sequence"/>
</dbReference>
<dbReference type="PROSITE" id="PS50076">
    <property type="entry name" value="DNAJ_2"/>
    <property type="match status" value="1"/>
</dbReference>
<protein>
    <recommendedName>
        <fullName evidence="3">J domain-containing protein</fullName>
    </recommendedName>
</protein>
<gene>
    <name evidence="4" type="ORF">JOF55_000516</name>
</gene>
<feature type="region of interest" description="Disordered" evidence="1">
    <location>
        <begin position="57"/>
        <end position="129"/>
    </location>
</feature>
<feature type="domain" description="J" evidence="3">
    <location>
        <begin position="5"/>
        <end position="66"/>
    </location>
</feature>
<dbReference type="InterPro" id="IPR018253">
    <property type="entry name" value="DnaJ_domain_CS"/>
</dbReference>
<comment type="caution">
    <text evidence="4">The sequence shown here is derived from an EMBL/GenBank/DDBJ whole genome shotgun (WGS) entry which is preliminary data.</text>
</comment>
<keyword evidence="2" id="KW-1133">Transmembrane helix</keyword>
<dbReference type="SMART" id="SM00271">
    <property type="entry name" value="DnaJ"/>
    <property type="match status" value="1"/>
</dbReference>
<keyword evidence="2" id="KW-0472">Membrane</keyword>
<dbReference type="SUPFAM" id="SSF46565">
    <property type="entry name" value="Chaperone J-domain"/>
    <property type="match status" value="1"/>
</dbReference>
<dbReference type="InterPro" id="IPR011528">
    <property type="entry name" value="NERD"/>
</dbReference>
<dbReference type="InterPro" id="IPR001623">
    <property type="entry name" value="DnaJ_domain"/>
</dbReference>
<evidence type="ECO:0000256" key="2">
    <source>
        <dbReference type="SAM" id="Phobius"/>
    </source>
</evidence>
<dbReference type="EMBL" id="JAVDXW010000001">
    <property type="protein sequence ID" value="MDR7300335.1"/>
    <property type="molecule type" value="Genomic_DNA"/>
</dbReference>
<dbReference type="PANTHER" id="PTHR44240:SF10">
    <property type="entry name" value="J DOMAIN-CONTAINING PROTEIN"/>
    <property type="match status" value="1"/>
</dbReference>
<dbReference type="PRINTS" id="PR00625">
    <property type="entry name" value="JDOMAIN"/>
</dbReference>
<dbReference type="CDD" id="cd06257">
    <property type="entry name" value="DnaJ"/>
    <property type="match status" value="1"/>
</dbReference>
<reference evidence="4" key="1">
    <citation type="submission" date="2023-07" db="EMBL/GenBank/DDBJ databases">
        <title>Sequencing the genomes of 1000 actinobacteria strains.</title>
        <authorList>
            <person name="Klenk H.-P."/>
        </authorList>
    </citation>
    <scope>NUCLEOTIDE SEQUENCE</scope>
    <source>
        <strain evidence="4">DSM 45977</strain>
    </source>
</reference>
<keyword evidence="2" id="KW-0812">Transmembrane</keyword>
<proteinExistence type="predicted"/>
<name>A0AAE3ZAI7_9ACTN</name>
<feature type="transmembrane region" description="Helical" evidence="2">
    <location>
        <begin position="174"/>
        <end position="194"/>
    </location>
</feature>
<dbReference type="Pfam" id="PF08378">
    <property type="entry name" value="NERD"/>
    <property type="match status" value="1"/>
</dbReference>
<dbReference type="AlphaFoldDB" id="A0AAE3ZAI7"/>
<dbReference type="Pfam" id="PF00226">
    <property type="entry name" value="DnaJ"/>
    <property type="match status" value="1"/>
</dbReference>
<feature type="compositionally biased region" description="Basic and acidic residues" evidence="1">
    <location>
        <begin position="83"/>
        <end position="100"/>
    </location>
</feature>
<dbReference type="RefSeq" id="WP_310268933.1">
    <property type="nucleotide sequence ID" value="NZ_JAVDXW010000001.1"/>
</dbReference>
<dbReference type="PROSITE" id="PS00636">
    <property type="entry name" value="DNAJ_1"/>
    <property type="match status" value="1"/>
</dbReference>
<dbReference type="Gene3D" id="1.10.287.110">
    <property type="entry name" value="DnaJ domain"/>
    <property type="match status" value="1"/>
</dbReference>
<evidence type="ECO:0000313" key="4">
    <source>
        <dbReference type="EMBL" id="MDR7300335.1"/>
    </source>
</evidence>
<feature type="transmembrane region" description="Helical" evidence="2">
    <location>
        <begin position="149"/>
        <end position="168"/>
    </location>
</feature>
<sequence length="386" mass="42537">MDGVDYYELLGVSRNASEAEIKSAYRSLARVMHPDAGGTSGTFRMLQEAYETLSDPVRRSGYDKATAGGTARPMPWFGTGTRARRDGRSREKDRERRSGDPNRQSRTRHFGGDPDFVPPETRPDPSNLPWWKTVDPGERLHYLPVTEHGHAPVLAAIGGWLLFLPGMLTIAPSLLVLTMWLVPVVAATGLLGLVPHRLPAGRADRAFSAEFGNSRVFGQPGAVRGEPAERLTAELMSEYLARLPGVRIFHGLSWPGSVFADVDHAVLCGRRLVLVESKMWLPGHYTVDDGGTFRRNGRQFRGGGTRLPEGIASYRELLPEIEVRGALVLYPSRAGETTTGDVAEVPVRPILPMGPEQFVREIGRWLSAEPATIDREAFRAVLERVV</sequence>
<organism evidence="4 5">
    <name type="scientific">Haloactinomyces albus</name>
    <dbReference type="NCBI Taxonomy" id="1352928"/>
    <lineage>
        <taxon>Bacteria</taxon>
        <taxon>Bacillati</taxon>
        <taxon>Actinomycetota</taxon>
        <taxon>Actinomycetes</taxon>
        <taxon>Actinopolysporales</taxon>
        <taxon>Actinopolysporaceae</taxon>
        <taxon>Haloactinomyces</taxon>
    </lineage>
</organism>